<proteinExistence type="predicted"/>
<evidence type="ECO:0000256" key="4">
    <source>
        <dbReference type="SAM" id="SignalP"/>
    </source>
</evidence>
<keyword evidence="3" id="KW-0812">Transmembrane</keyword>
<feature type="region of interest" description="Disordered" evidence="2">
    <location>
        <begin position="385"/>
        <end position="440"/>
    </location>
</feature>
<keyword evidence="3" id="KW-1133">Transmembrane helix</keyword>
<feature type="transmembrane region" description="Helical" evidence="3">
    <location>
        <begin position="473"/>
        <end position="492"/>
    </location>
</feature>
<feature type="compositionally biased region" description="Basic and acidic residues" evidence="2">
    <location>
        <begin position="72"/>
        <end position="86"/>
    </location>
</feature>
<evidence type="ECO:0000256" key="3">
    <source>
        <dbReference type="SAM" id="Phobius"/>
    </source>
</evidence>
<comment type="subcellular location">
    <subcellularLocation>
        <location evidence="1">Cell envelope</location>
    </subcellularLocation>
</comment>
<accession>A0A2V3XY45</accession>
<keyword evidence="4" id="KW-0732">Signal</keyword>
<keyword evidence="3" id="KW-0472">Membrane</keyword>
<feature type="signal peptide" evidence="4">
    <location>
        <begin position="1"/>
        <end position="31"/>
    </location>
</feature>
<dbReference type="EMBL" id="QJKD01000014">
    <property type="protein sequence ID" value="PXX49229.1"/>
    <property type="molecule type" value="Genomic_DNA"/>
</dbReference>
<protein>
    <submittedName>
        <fullName evidence="5">Putative repeat protein (TIGR02543 family)</fullName>
    </submittedName>
</protein>
<name>A0A2V3XY45_9FIRM</name>
<reference evidence="5 6" key="1">
    <citation type="submission" date="2018-05" db="EMBL/GenBank/DDBJ databases">
        <title>Genomic Encyclopedia of Type Strains, Phase IV (KMG-IV): sequencing the most valuable type-strain genomes for metagenomic binning, comparative biology and taxonomic classification.</title>
        <authorList>
            <person name="Goeker M."/>
        </authorList>
    </citation>
    <scope>NUCLEOTIDE SEQUENCE [LARGE SCALE GENOMIC DNA]</scope>
    <source>
        <strain evidence="5 6">DSM 24995</strain>
    </source>
</reference>
<sequence>MQKRKYRKVNKLMILLLAILMCGTLTLQAFATEIKYDTGSTIEKSSTNNLDNASVEDGNILTEEVLTDEEDHVSSEEEKKEPDHSGKPIGTNGAGEELARDQKEQVEEETESEKISQGETGQEETSFAEIFQEELDLDELSGNCLVVFDPNDGKTGYGGFYKVTVPLNSIVSSQPKDPARDGYIFNGWYAYLDESGDPVHWDFENDTVTENTTLWADWENGCLVIFDPDDGKTGYNSFYKVTVPLNSIVSSQPKDPARDGYIFNGWYAYLDESGDPVHWDFENDTVTENTTLWADWENGCLVVFDPDNGKTGYNSFYKVMLPLNSTVTSQPKDPVRDGYIFNGWYAYLDESGDPVHWDFENDTVTENITLWASWDIDSGYIGGGNSEGNNDGNGGSNSGGNGGSISGGNSGSNGDGNGGGNGDGNGGGNGSESNNDTSDGDIEFVLTEDEDSFLGYHALDSLPKTGYSNFNRVLLWVICCTSALGIIVLTAYKQKFKLLKIKCQ</sequence>
<organism evidence="5 6">
    <name type="scientific">Hungatella effluvii</name>
    <dbReference type="NCBI Taxonomy" id="1096246"/>
    <lineage>
        <taxon>Bacteria</taxon>
        <taxon>Bacillati</taxon>
        <taxon>Bacillota</taxon>
        <taxon>Clostridia</taxon>
        <taxon>Lachnospirales</taxon>
        <taxon>Lachnospiraceae</taxon>
        <taxon>Hungatella</taxon>
    </lineage>
</organism>
<dbReference type="GeneID" id="86063717"/>
<feature type="region of interest" description="Disordered" evidence="2">
    <location>
        <begin position="64"/>
        <end position="125"/>
    </location>
</feature>
<evidence type="ECO:0000256" key="2">
    <source>
        <dbReference type="SAM" id="MobiDB-lite"/>
    </source>
</evidence>
<dbReference type="Gene3D" id="2.60.40.4270">
    <property type="entry name" value="Listeria-Bacteroides repeat domain"/>
    <property type="match status" value="3"/>
</dbReference>
<dbReference type="InterPro" id="IPR013378">
    <property type="entry name" value="InlB-like_B-rpt"/>
</dbReference>
<evidence type="ECO:0000256" key="1">
    <source>
        <dbReference type="ARBA" id="ARBA00004196"/>
    </source>
</evidence>
<comment type="caution">
    <text evidence="5">The sequence shown here is derived from an EMBL/GenBank/DDBJ whole genome shotgun (WGS) entry which is preliminary data.</text>
</comment>
<dbReference type="Proteomes" id="UP000248057">
    <property type="component" value="Unassembled WGS sequence"/>
</dbReference>
<dbReference type="InterPro" id="IPR042229">
    <property type="entry name" value="Listeria/Bacterioides_rpt_sf"/>
</dbReference>
<evidence type="ECO:0000313" key="5">
    <source>
        <dbReference type="EMBL" id="PXX49229.1"/>
    </source>
</evidence>
<feature type="compositionally biased region" description="Gly residues" evidence="2">
    <location>
        <begin position="385"/>
        <end position="430"/>
    </location>
</feature>
<evidence type="ECO:0000313" key="6">
    <source>
        <dbReference type="Proteomes" id="UP000248057"/>
    </source>
</evidence>
<dbReference type="RefSeq" id="WP_110324892.1">
    <property type="nucleotide sequence ID" value="NZ_QJKD01000014.1"/>
</dbReference>
<dbReference type="Pfam" id="PF09479">
    <property type="entry name" value="Flg_new"/>
    <property type="match status" value="3"/>
</dbReference>
<keyword evidence="6" id="KW-1185">Reference proteome</keyword>
<gene>
    <name evidence="5" type="ORF">DFR60_11418</name>
</gene>
<feature type="chain" id="PRO_5016095828" evidence="4">
    <location>
        <begin position="32"/>
        <end position="504"/>
    </location>
</feature>
<dbReference type="GO" id="GO:0030313">
    <property type="term" value="C:cell envelope"/>
    <property type="evidence" value="ECO:0007669"/>
    <property type="project" value="UniProtKB-SubCell"/>
</dbReference>
<dbReference type="AlphaFoldDB" id="A0A2V3XY45"/>